<dbReference type="RefSeq" id="WP_188445732.1">
    <property type="nucleotide sequence ID" value="NZ_BMDW01000004.1"/>
</dbReference>
<keyword evidence="3" id="KW-1185">Reference proteome</keyword>
<gene>
    <name evidence="2" type="ORF">GCM10011395_09620</name>
</gene>
<name>A0ABQ1GCZ5_9SPHN</name>
<dbReference type="PANTHER" id="PTHR21198:SF7">
    <property type="entry name" value="ASPARTATE-GLUTAMATE RACEMASE FAMILY"/>
    <property type="match status" value="1"/>
</dbReference>
<evidence type="ECO:0008006" key="4">
    <source>
        <dbReference type="Google" id="ProtNLM"/>
    </source>
</evidence>
<reference evidence="3" key="1">
    <citation type="journal article" date="2019" name="Int. J. Syst. Evol. Microbiol.">
        <title>The Global Catalogue of Microorganisms (GCM) 10K type strain sequencing project: providing services to taxonomists for standard genome sequencing and annotation.</title>
        <authorList>
            <consortium name="The Broad Institute Genomics Platform"/>
            <consortium name="The Broad Institute Genome Sequencing Center for Infectious Disease"/>
            <person name="Wu L."/>
            <person name="Ma J."/>
        </authorList>
    </citation>
    <scope>NUCLEOTIDE SEQUENCE [LARGE SCALE GENOMIC DNA]</scope>
    <source>
        <strain evidence="3">CGMCC 1.10106</strain>
    </source>
</reference>
<proteinExistence type="predicted"/>
<dbReference type="InterPro" id="IPR001920">
    <property type="entry name" value="Asp/Glu_race"/>
</dbReference>
<evidence type="ECO:0000313" key="3">
    <source>
        <dbReference type="Proteomes" id="UP000618591"/>
    </source>
</evidence>
<dbReference type="Proteomes" id="UP000618591">
    <property type="component" value="Unassembled WGS sequence"/>
</dbReference>
<sequence length="228" mass="23444">MHIGLIGGIGPAAQDYYTRCLIALFAEAGALLDMTTAHADTPTLLTNLAADRRVAQAEIFAGLTDRLTRAGAGCVAVTSIAGHFCRHDFAARSSLPVVDMIGAVATTVSALGFARIGILGTRTVMKSRFYGGITNAEVVAPPEAELGEVHSAYAAMATAGAITAEQHSVFERAALAMIDKGASAILLGGTDLALAFDAATSAFPVIDCAAIHARVIARHALGDHSSRI</sequence>
<dbReference type="EMBL" id="BMDW01000004">
    <property type="protein sequence ID" value="GGA41424.1"/>
    <property type="molecule type" value="Genomic_DNA"/>
</dbReference>
<dbReference type="Pfam" id="PF01177">
    <property type="entry name" value="Asp_Glu_race"/>
    <property type="match status" value="1"/>
</dbReference>
<dbReference type="Gene3D" id="3.40.50.1860">
    <property type="match status" value="2"/>
</dbReference>
<organism evidence="2 3">
    <name type="scientific">Sphingomonas psychrolutea</name>
    <dbReference type="NCBI Taxonomy" id="1259676"/>
    <lineage>
        <taxon>Bacteria</taxon>
        <taxon>Pseudomonadati</taxon>
        <taxon>Pseudomonadota</taxon>
        <taxon>Alphaproteobacteria</taxon>
        <taxon>Sphingomonadales</taxon>
        <taxon>Sphingomonadaceae</taxon>
        <taxon>Sphingomonas</taxon>
    </lineage>
</organism>
<comment type="caution">
    <text evidence="2">The sequence shown here is derived from an EMBL/GenBank/DDBJ whole genome shotgun (WGS) entry which is preliminary data.</text>
</comment>
<dbReference type="SUPFAM" id="SSF53681">
    <property type="entry name" value="Aspartate/glutamate racemase"/>
    <property type="match status" value="2"/>
</dbReference>
<keyword evidence="1" id="KW-0413">Isomerase</keyword>
<protein>
    <recommendedName>
        <fullName evidence="4">Aspartate racemase</fullName>
    </recommendedName>
</protein>
<evidence type="ECO:0000256" key="1">
    <source>
        <dbReference type="ARBA" id="ARBA00023235"/>
    </source>
</evidence>
<dbReference type="PANTHER" id="PTHR21198">
    <property type="entry name" value="GLUTAMATE RACEMASE"/>
    <property type="match status" value="1"/>
</dbReference>
<accession>A0ABQ1GCZ5</accession>
<dbReference type="InterPro" id="IPR015942">
    <property type="entry name" value="Asp/Glu/hydantoin_racemase"/>
</dbReference>
<evidence type="ECO:0000313" key="2">
    <source>
        <dbReference type="EMBL" id="GGA41424.1"/>
    </source>
</evidence>